<dbReference type="GO" id="GO:0030134">
    <property type="term" value="C:COPII-coated ER to Golgi transport vesicle"/>
    <property type="evidence" value="ECO:0007669"/>
    <property type="project" value="TreeGrafter"/>
</dbReference>
<evidence type="ECO:0000256" key="3">
    <source>
        <dbReference type="ARBA" id="ARBA00009727"/>
    </source>
</evidence>
<feature type="transmembrane region" description="Helical" evidence="11">
    <location>
        <begin position="131"/>
        <end position="152"/>
    </location>
</feature>
<comment type="subcellular location">
    <subcellularLocation>
        <location evidence="1">Endoplasmic reticulum membrane</location>
        <topology evidence="1">Multi-pass membrane protein</topology>
    </subcellularLocation>
    <subcellularLocation>
        <location evidence="2">Golgi apparatus membrane</location>
        <topology evidence="2">Multi-pass membrane protein</topology>
    </subcellularLocation>
</comment>
<evidence type="ECO:0000256" key="1">
    <source>
        <dbReference type="ARBA" id="ARBA00004477"/>
    </source>
</evidence>
<dbReference type="GO" id="GO:0005793">
    <property type="term" value="C:endoplasmic reticulum-Golgi intermediate compartment"/>
    <property type="evidence" value="ECO:0007669"/>
    <property type="project" value="TreeGrafter"/>
</dbReference>
<comment type="similarity">
    <text evidence="3">Belongs to the YIF1 family.</text>
</comment>
<keyword evidence="6" id="KW-0256">Endoplasmic reticulum</keyword>
<evidence type="ECO:0000256" key="10">
    <source>
        <dbReference type="ARBA" id="ARBA00023136"/>
    </source>
</evidence>
<dbReference type="OrthoDB" id="337750at2759"/>
<dbReference type="AlphaFoldDB" id="A0A9D4ZB56"/>
<organism evidence="12 13">
    <name type="scientific">Adiantum capillus-veneris</name>
    <name type="common">Maidenhair fern</name>
    <dbReference type="NCBI Taxonomy" id="13818"/>
    <lineage>
        <taxon>Eukaryota</taxon>
        <taxon>Viridiplantae</taxon>
        <taxon>Streptophyta</taxon>
        <taxon>Embryophyta</taxon>
        <taxon>Tracheophyta</taxon>
        <taxon>Polypodiopsida</taxon>
        <taxon>Polypodiidae</taxon>
        <taxon>Polypodiales</taxon>
        <taxon>Pteridineae</taxon>
        <taxon>Pteridaceae</taxon>
        <taxon>Vittarioideae</taxon>
        <taxon>Adiantum</taxon>
    </lineage>
</organism>
<dbReference type="GO" id="GO:0000139">
    <property type="term" value="C:Golgi membrane"/>
    <property type="evidence" value="ECO:0007669"/>
    <property type="project" value="UniProtKB-SubCell"/>
</dbReference>
<dbReference type="PANTHER" id="PTHR14083">
    <property type="entry name" value="YIP1 INTERACTING FACTOR HOMOLOG YIF1 PROTEIN"/>
    <property type="match status" value="1"/>
</dbReference>
<keyword evidence="4" id="KW-0813">Transport</keyword>
<dbReference type="PANTHER" id="PTHR14083:SF0">
    <property type="entry name" value="YIP1D-INTERACTING FACTOR 1, ISOFORM C"/>
    <property type="match status" value="1"/>
</dbReference>
<dbReference type="InterPro" id="IPR005578">
    <property type="entry name" value="Yif1_fam"/>
</dbReference>
<evidence type="ECO:0000256" key="6">
    <source>
        <dbReference type="ARBA" id="ARBA00022824"/>
    </source>
</evidence>
<evidence type="ECO:0000313" key="12">
    <source>
        <dbReference type="EMBL" id="KAI5067255.1"/>
    </source>
</evidence>
<evidence type="ECO:0000256" key="2">
    <source>
        <dbReference type="ARBA" id="ARBA00004653"/>
    </source>
</evidence>
<dbReference type="Pfam" id="PF03878">
    <property type="entry name" value="YIF1"/>
    <property type="match status" value="1"/>
</dbReference>
<evidence type="ECO:0000256" key="9">
    <source>
        <dbReference type="ARBA" id="ARBA00023034"/>
    </source>
</evidence>
<accession>A0A9D4ZB56</accession>
<dbReference type="GO" id="GO:0015031">
    <property type="term" value="P:protein transport"/>
    <property type="evidence" value="ECO:0007669"/>
    <property type="project" value="UniProtKB-KW"/>
</dbReference>
<keyword evidence="5 11" id="KW-0812">Transmembrane</keyword>
<name>A0A9D4ZB56_ADICA</name>
<reference evidence="12" key="1">
    <citation type="submission" date="2021-01" db="EMBL/GenBank/DDBJ databases">
        <title>Adiantum capillus-veneris genome.</title>
        <authorList>
            <person name="Fang Y."/>
            <person name="Liao Q."/>
        </authorList>
    </citation>
    <scope>NUCLEOTIDE SEQUENCE</scope>
    <source>
        <strain evidence="12">H3</strain>
        <tissue evidence="12">Leaf</tissue>
    </source>
</reference>
<dbReference type="GO" id="GO:0005789">
    <property type="term" value="C:endoplasmic reticulum membrane"/>
    <property type="evidence" value="ECO:0007669"/>
    <property type="project" value="UniProtKB-SubCell"/>
</dbReference>
<keyword evidence="8 11" id="KW-1133">Transmembrane helix</keyword>
<keyword evidence="10 11" id="KW-0472">Membrane</keyword>
<evidence type="ECO:0000256" key="8">
    <source>
        <dbReference type="ARBA" id="ARBA00022989"/>
    </source>
</evidence>
<keyword evidence="9" id="KW-0333">Golgi apparatus</keyword>
<dbReference type="GO" id="GO:0006888">
    <property type="term" value="P:endoplasmic reticulum to Golgi vesicle-mediated transport"/>
    <property type="evidence" value="ECO:0007669"/>
    <property type="project" value="InterPro"/>
</dbReference>
<dbReference type="Proteomes" id="UP000886520">
    <property type="component" value="Chromosome 17"/>
</dbReference>
<evidence type="ECO:0000256" key="5">
    <source>
        <dbReference type="ARBA" id="ARBA00022692"/>
    </source>
</evidence>
<evidence type="ECO:0000256" key="7">
    <source>
        <dbReference type="ARBA" id="ARBA00022927"/>
    </source>
</evidence>
<evidence type="ECO:0000313" key="13">
    <source>
        <dbReference type="Proteomes" id="UP000886520"/>
    </source>
</evidence>
<keyword evidence="13" id="KW-1185">Reference proteome</keyword>
<sequence length="154" mass="17396">MAWQQTQIPMYNEQSQIPMYNEHAIASGIRGPVPNPLIYGAGSDILRTGIGAYGEKLFGTGRQYVESNINRYFSGQDIQYYFQVNDQYVRNKLKVILFPFLHRGHWTRISDQVAGRLSFKPPIFDINAPDLYIPLMAFGTYVVLCGIASGLLGK</sequence>
<comment type="caution">
    <text evidence="12">The sequence shown here is derived from an EMBL/GenBank/DDBJ whole genome shotgun (WGS) entry which is preliminary data.</text>
</comment>
<keyword evidence="7" id="KW-0653">Protein transport</keyword>
<proteinExistence type="inferred from homology"/>
<dbReference type="EMBL" id="JABFUD020000017">
    <property type="protein sequence ID" value="KAI5067255.1"/>
    <property type="molecule type" value="Genomic_DNA"/>
</dbReference>
<evidence type="ECO:0000256" key="11">
    <source>
        <dbReference type="SAM" id="Phobius"/>
    </source>
</evidence>
<evidence type="ECO:0000256" key="4">
    <source>
        <dbReference type="ARBA" id="ARBA00022448"/>
    </source>
</evidence>
<protein>
    <submittedName>
        <fullName evidence="12">Uncharacterized protein</fullName>
    </submittedName>
</protein>
<gene>
    <name evidence="12" type="ORF">GOP47_0017783</name>
</gene>